<organism evidence="2 3">
    <name type="scientific">Lasiosphaeria miniovina</name>
    <dbReference type="NCBI Taxonomy" id="1954250"/>
    <lineage>
        <taxon>Eukaryota</taxon>
        <taxon>Fungi</taxon>
        <taxon>Dikarya</taxon>
        <taxon>Ascomycota</taxon>
        <taxon>Pezizomycotina</taxon>
        <taxon>Sordariomycetes</taxon>
        <taxon>Sordariomycetidae</taxon>
        <taxon>Sordariales</taxon>
        <taxon>Lasiosphaeriaceae</taxon>
        <taxon>Lasiosphaeria</taxon>
    </lineage>
</organism>
<name>A0AA39ZTF8_9PEZI</name>
<dbReference type="RefSeq" id="XP_060290238.1">
    <property type="nucleotide sequence ID" value="XM_060446184.1"/>
</dbReference>
<sequence length="207" mass="22884">MPKWQPFCQEVELDPRATVGTFIFLILSSPEALVAWSKIKEHHQGQGARDSGSRDWNRSSPKQPEAAETDVRYPREYLGRVSLACKPLKPLSGALELARVNKMDSTVPWIIASISFPIMLPKQFINVVQLIKASRWLAEGDIKTRRERGLTRREQGLTRREQGLTQREQGLTKGTGAHAAQGEIPTLLGCSVQSGGKPGSLRSAACL</sequence>
<protein>
    <submittedName>
        <fullName evidence="2">Uncharacterized protein</fullName>
    </submittedName>
</protein>
<feature type="region of interest" description="Disordered" evidence="1">
    <location>
        <begin position="153"/>
        <end position="177"/>
    </location>
</feature>
<evidence type="ECO:0000313" key="2">
    <source>
        <dbReference type="EMBL" id="KAK0703379.1"/>
    </source>
</evidence>
<evidence type="ECO:0000313" key="3">
    <source>
        <dbReference type="Proteomes" id="UP001172101"/>
    </source>
</evidence>
<dbReference type="AlphaFoldDB" id="A0AA39ZTF8"/>
<keyword evidence="3" id="KW-1185">Reference proteome</keyword>
<dbReference type="GeneID" id="85329454"/>
<comment type="caution">
    <text evidence="2">The sequence shown here is derived from an EMBL/GenBank/DDBJ whole genome shotgun (WGS) entry which is preliminary data.</text>
</comment>
<proteinExistence type="predicted"/>
<gene>
    <name evidence="2" type="ORF">B0T26DRAFT_756942</name>
</gene>
<evidence type="ECO:0000256" key="1">
    <source>
        <dbReference type="SAM" id="MobiDB-lite"/>
    </source>
</evidence>
<reference evidence="2" key="1">
    <citation type="submission" date="2023-06" db="EMBL/GenBank/DDBJ databases">
        <title>Genome-scale phylogeny and comparative genomics of the fungal order Sordariales.</title>
        <authorList>
            <consortium name="Lawrence Berkeley National Laboratory"/>
            <person name="Hensen N."/>
            <person name="Bonometti L."/>
            <person name="Westerberg I."/>
            <person name="Brannstrom I.O."/>
            <person name="Guillou S."/>
            <person name="Cros-Aarteil S."/>
            <person name="Calhoun S."/>
            <person name="Haridas S."/>
            <person name="Kuo A."/>
            <person name="Mondo S."/>
            <person name="Pangilinan J."/>
            <person name="Riley R."/>
            <person name="LaButti K."/>
            <person name="Andreopoulos B."/>
            <person name="Lipzen A."/>
            <person name="Chen C."/>
            <person name="Yanf M."/>
            <person name="Daum C."/>
            <person name="Ng V."/>
            <person name="Clum A."/>
            <person name="Steindorff A."/>
            <person name="Ohm R."/>
            <person name="Martin F."/>
            <person name="Silar P."/>
            <person name="Natvig D."/>
            <person name="Lalanne C."/>
            <person name="Gautier V."/>
            <person name="Ament-velasquez S.L."/>
            <person name="Kruys A."/>
            <person name="Hutchinson M.I."/>
            <person name="Powell A.J."/>
            <person name="Barry K."/>
            <person name="Miller A.N."/>
            <person name="Grigoriev I.V."/>
            <person name="Debuchy R."/>
            <person name="Gladieux P."/>
            <person name="Thoren M.H."/>
            <person name="Johannesson H."/>
        </authorList>
    </citation>
    <scope>NUCLEOTIDE SEQUENCE</scope>
    <source>
        <strain evidence="2">SMH2392-1A</strain>
    </source>
</reference>
<feature type="region of interest" description="Disordered" evidence="1">
    <location>
        <begin position="44"/>
        <end position="71"/>
    </location>
</feature>
<feature type="compositionally biased region" description="Basic and acidic residues" evidence="1">
    <location>
        <begin position="153"/>
        <end position="162"/>
    </location>
</feature>
<dbReference type="Proteomes" id="UP001172101">
    <property type="component" value="Unassembled WGS sequence"/>
</dbReference>
<dbReference type="EMBL" id="JAUIRO010000008">
    <property type="protein sequence ID" value="KAK0703379.1"/>
    <property type="molecule type" value="Genomic_DNA"/>
</dbReference>
<accession>A0AA39ZTF8</accession>